<evidence type="ECO:0000256" key="3">
    <source>
        <dbReference type="ARBA" id="ARBA00022448"/>
    </source>
</evidence>
<protein>
    <submittedName>
        <fullName evidence="9">Nicotinamide riboside transporter PnuC</fullName>
    </submittedName>
</protein>
<dbReference type="Proteomes" id="UP000294947">
    <property type="component" value="Unassembled WGS sequence"/>
</dbReference>
<evidence type="ECO:0000256" key="1">
    <source>
        <dbReference type="ARBA" id="ARBA00004651"/>
    </source>
</evidence>
<keyword evidence="3" id="KW-0813">Transport</keyword>
<evidence type="ECO:0000256" key="7">
    <source>
        <dbReference type="ARBA" id="ARBA00023136"/>
    </source>
</evidence>
<dbReference type="InterPro" id="IPR006419">
    <property type="entry name" value="NMN_transpt_PnuC"/>
</dbReference>
<accession>A0A4R4YT10</accession>
<keyword evidence="7 8" id="KW-0472">Membrane</keyword>
<feature type="transmembrane region" description="Helical" evidence="8">
    <location>
        <begin position="107"/>
        <end position="127"/>
    </location>
</feature>
<dbReference type="GO" id="GO:0034257">
    <property type="term" value="F:nicotinamide riboside transmembrane transporter activity"/>
    <property type="evidence" value="ECO:0007669"/>
    <property type="project" value="InterPro"/>
</dbReference>
<organism evidence="9 10">
    <name type="scientific">Saccharopolyspora elongata</name>
    <dbReference type="NCBI Taxonomy" id="2530387"/>
    <lineage>
        <taxon>Bacteria</taxon>
        <taxon>Bacillati</taxon>
        <taxon>Actinomycetota</taxon>
        <taxon>Actinomycetes</taxon>
        <taxon>Pseudonocardiales</taxon>
        <taxon>Pseudonocardiaceae</taxon>
        <taxon>Saccharopolyspora</taxon>
    </lineage>
</organism>
<keyword evidence="5 8" id="KW-0812">Transmembrane</keyword>
<reference evidence="9 10" key="1">
    <citation type="submission" date="2019-03" db="EMBL/GenBank/DDBJ databases">
        <title>Draft genome sequences of novel Actinobacteria.</title>
        <authorList>
            <person name="Sahin N."/>
            <person name="Ay H."/>
            <person name="Saygin H."/>
        </authorList>
    </citation>
    <scope>NUCLEOTIDE SEQUENCE [LARGE SCALE GENOMIC DNA]</scope>
    <source>
        <strain evidence="9 10">7K502</strain>
    </source>
</reference>
<gene>
    <name evidence="9" type="ORF">E1288_22145</name>
</gene>
<feature type="transmembrane region" description="Helical" evidence="8">
    <location>
        <begin position="176"/>
        <end position="196"/>
    </location>
</feature>
<keyword evidence="6 8" id="KW-1133">Transmembrane helix</keyword>
<dbReference type="GO" id="GO:0005886">
    <property type="term" value="C:plasma membrane"/>
    <property type="evidence" value="ECO:0007669"/>
    <property type="project" value="UniProtKB-SubCell"/>
</dbReference>
<evidence type="ECO:0000256" key="2">
    <source>
        <dbReference type="ARBA" id="ARBA00006669"/>
    </source>
</evidence>
<comment type="subcellular location">
    <subcellularLocation>
        <location evidence="1">Cell membrane</location>
        <topology evidence="1">Multi-pass membrane protein</topology>
    </subcellularLocation>
</comment>
<dbReference type="PANTHER" id="PTHR36122">
    <property type="entry name" value="NICOTINAMIDE RIBOSIDE TRANSPORTER PNUC"/>
    <property type="match status" value="1"/>
</dbReference>
<dbReference type="Pfam" id="PF04973">
    <property type="entry name" value="NMN_transporter"/>
    <property type="match status" value="1"/>
</dbReference>
<evidence type="ECO:0000256" key="5">
    <source>
        <dbReference type="ARBA" id="ARBA00022692"/>
    </source>
</evidence>
<feature type="transmembrane region" description="Helical" evidence="8">
    <location>
        <begin position="139"/>
        <end position="164"/>
    </location>
</feature>
<evidence type="ECO:0000256" key="4">
    <source>
        <dbReference type="ARBA" id="ARBA00022475"/>
    </source>
</evidence>
<evidence type="ECO:0000313" key="9">
    <source>
        <dbReference type="EMBL" id="TDD48373.1"/>
    </source>
</evidence>
<feature type="transmembrane region" description="Helical" evidence="8">
    <location>
        <begin position="69"/>
        <end position="86"/>
    </location>
</feature>
<dbReference type="AlphaFoldDB" id="A0A4R4YT10"/>
<keyword evidence="4" id="KW-1003">Cell membrane</keyword>
<evidence type="ECO:0000256" key="6">
    <source>
        <dbReference type="ARBA" id="ARBA00022989"/>
    </source>
</evidence>
<feature type="transmembrane region" description="Helical" evidence="8">
    <location>
        <begin position="20"/>
        <end position="38"/>
    </location>
</feature>
<name>A0A4R4YT10_9PSEU</name>
<comment type="similarity">
    <text evidence="2">Belongs to the nicotinamide ribonucleoside (NR) uptake permease (TC 4.B.1) family.</text>
</comment>
<dbReference type="EMBL" id="SMKW01000030">
    <property type="protein sequence ID" value="TDD48373.1"/>
    <property type="molecule type" value="Genomic_DNA"/>
</dbReference>
<keyword evidence="10" id="KW-1185">Reference proteome</keyword>
<dbReference type="PANTHER" id="PTHR36122:SF2">
    <property type="entry name" value="NICOTINAMIDE RIBOSIDE TRANSPORTER PNUC"/>
    <property type="match status" value="1"/>
</dbReference>
<evidence type="ECO:0000256" key="8">
    <source>
        <dbReference type="SAM" id="Phobius"/>
    </source>
</evidence>
<dbReference type="OrthoDB" id="9791248at2"/>
<dbReference type="RefSeq" id="WP_132488033.1">
    <property type="nucleotide sequence ID" value="NZ_SMKW01000030.1"/>
</dbReference>
<proteinExistence type="inferred from homology"/>
<comment type="caution">
    <text evidence="9">The sequence shown here is derived from an EMBL/GenBank/DDBJ whole genome shotgun (WGS) entry which is preliminary data.</text>
</comment>
<feature type="transmembrane region" description="Helical" evidence="8">
    <location>
        <begin position="45"/>
        <end position="63"/>
    </location>
</feature>
<sequence>MQAIAEWVLDNGFTVLGQKISWAELVGQLCALAVVFLAQRRTLATWPVQVSATVLLFAVYASAHLGGLAIRQVIILLISVYGWWAWNRRSDPVYGVVVRKASVVERLVLISALALGTAAFALLLSALDASWAPWPDAWIFIGTLVAFWAQGRGLVEFWLVWLAVDAVGVPLQIASGLYFSAAIYVVFAALVVHGWWSWNRTARVQRTRESAAVGG</sequence>
<evidence type="ECO:0000313" key="10">
    <source>
        <dbReference type="Proteomes" id="UP000294947"/>
    </source>
</evidence>